<dbReference type="InterPro" id="IPR045241">
    <property type="entry name" value="Prp46/PLRG1-like"/>
</dbReference>
<dbReference type="GO" id="GO:0000974">
    <property type="term" value="C:Prp19 complex"/>
    <property type="evidence" value="ECO:0007669"/>
    <property type="project" value="TreeGrafter"/>
</dbReference>
<evidence type="ECO:0000256" key="7">
    <source>
        <dbReference type="ARBA" id="ARBA00026147"/>
    </source>
</evidence>
<gene>
    <name evidence="11" type="ORF">KASA_0I01397G</name>
</gene>
<dbReference type="Proteomes" id="UP000196158">
    <property type="component" value="Unassembled WGS sequence"/>
</dbReference>
<evidence type="ECO:0000256" key="6">
    <source>
        <dbReference type="ARBA" id="ARBA00025726"/>
    </source>
</evidence>
<dbReference type="GO" id="GO:0071011">
    <property type="term" value="C:precatalytic spliceosome"/>
    <property type="evidence" value="ECO:0007669"/>
    <property type="project" value="TreeGrafter"/>
</dbReference>
<feature type="repeat" description="WD" evidence="8">
    <location>
        <begin position="241"/>
        <end position="282"/>
    </location>
</feature>
<proteinExistence type="inferred from homology"/>
<keyword evidence="4 9" id="KW-0677">Repeat</keyword>
<comment type="subunit">
    <text evidence="9">Associated with the spliceosome.</text>
</comment>
<keyword evidence="2 9" id="KW-0507">mRNA processing</keyword>
<dbReference type="InterPro" id="IPR036322">
    <property type="entry name" value="WD40_repeat_dom_sf"/>
</dbReference>
<dbReference type="PRINTS" id="PR00320">
    <property type="entry name" value="GPROTEINBRPT"/>
</dbReference>
<feature type="region of interest" description="Disordered" evidence="10">
    <location>
        <begin position="408"/>
        <end position="430"/>
    </location>
</feature>
<evidence type="ECO:0000256" key="10">
    <source>
        <dbReference type="SAM" id="MobiDB-lite"/>
    </source>
</evidence>
<dbReference type="AlphaFoldDB" id="A0A1X7R8Z3"/>
<name>A0A1X7R8Z3_9SACH</name>
<dbReference type="PROSITE" id="PS00678">
    <property type="entry name" value="WD_REPEATS_1"/>
    <property type="match status" value="2"/>
</dbReference>
<comment type="similarity">
    <text evidence="6 9">Belongs to the WD repeat PRL1/PRL2 family.</text>
</comment>
<evidence type="ECO:0000313" key="11">
    <source>
        <dbReference type="EMBL" id="SMN22127.1"/>
    </source>
</evidence>
<keyword evidence="3 9" id="KW-0747">Spliceosome</keyword>
<reference evidence="11 12" key="1">
    <citation type="submission" date="2017-04" db="EMBL/GenBank/DDBJ databases">
        <authorList>
            <person name="Afonso C.L."/>
            <person name="Miller P.J."/>
            <person name="Scott M.A."/>
            <person name="Spackman E."/>
            <person name="Goraichik I."/>
            <person name="Dimitrov K.M."/>
            <person name="Suarez D.L."/>
            <person name="Swayne D.E."/>
        </authorList>
    </citation>
    <scope>NUCLEOTIDE SEQUENCE [LARGE SCALE GENOMIC DNA]</scope>
</reference>
<organism evidence="11 12">
    <name type="scientific">Maudiozyma saulgeensis</name>
    <dbReference type="NCBI Taxonomy" id="1789683"/>
    <lineage>
        <taxon>Eukaryota</taxon>
        <taxon>Fungi</taxon>
        <taxon>Dikarya</taxon>
        <taxon>Ascomycota</taxon>
        <taxon>Saccharomycotina</taxon>
        <taxon>Saccharomycetes</taxon>
        <taxon>Saccharomycetales</taxon>
        <taxon>Saccharomycetaceae</taxon>
        <taxon>Maudiozyma</taxon>
    </lineage>
</organism>
<dbReference type="PANTHER" id="PTHR19923:SF0">
    <property type="entry name" value="PLEIOTROPIC REGULATOR 1"/>
    <property type="match status" value="1"/>
</dbReference>
<keyword evidence="1 8" id="KW-0853">WD repeat</keyword>
<feature type="repeat" description="WD" evidence="8">
    <location>
        <begin position="199"/>
        <end position="240"/>
    </location>
</feature>
<dbReference type="PROSITE" id="PS50082">
    <property type="entry name" value="WD_REPEATS_2"/>
    <property type="match status" value="4"/>
</dbReference>
<evidence type="ECO:0000256" key="8">
    <source>
        <dbReference type="PROSITE-ProRule" id="PRU00221"/>
    </source>
</evidence>
<evidence type="ECO:0000256" key="4">
    <source>
        <dbReference type="ARBA" id="ARBA00022737"/>
    </source>
</evidence>
<accession>A0A1X7R8Z3</accession>
<feature type="repeat" description="WD" evidence="8">
    <location>
        <begin position="157"/>
        <end position="198"/>
    </location>
</feature>
<dbReference type="Gene3D" id="2.130.10.10">
    <property type="entry name" value="YVTN repeat-like/Quinoprotein amine dehydrogenase"/>
    <property type="match status" value="1"/>
</dbReference>
<dbReference type="CDD" id="cd00200">
    <property type="entry name" value="WD40"/>
    <property type="match status" value="1"/>
</dbReference>
<dbReference type="FunFam" id="2.130.10.10:FF:000012">
    <property type="entry name" value="Putative pleiotropic regulator 1"/>
    <property type="match status" value="1"/>
</dbReference>
<evidence type="ECO:0000256" key="1">
    <source>
        <dbReference type="ARBA" id="ARBA00022574"/>
    </source>
</evidence>
<dbReference type="GO" id="GO:0071013">
    <property type="term" value="C:catalytic step 2 spliceosome"/>
    <property type="evidence" value="ECO:0007669"/>
    <property type="project" value="TreeGrafter"/>
</dbReference>
<dbReference type="InterPro" id="IPR019775">
    <property type="entry name" value="WD40_repeat_CS"/>
</dbReference>
<keyword evidence="12" id="KW-1185">Reference proteome</keyword>
<dbReference type="InterPro" id="IPR015943">
    <property type="entry name" value="WD40/YVTN_repeat-like_dom_sf"/>
</dbReference>
<dbReference type="OrthoDB" id="10256122at2759"/>
<evidence type="ECO:0000256" key="9">
    <source>
        <dbReference type="RuleBase" id="RU369036"/>
    </source>
</evidence>
<dbReference type="InterPro" id="IPR020472">
    <property type="entry name" value="WD40_PAC1"/>
</dbReference>
<dbReference type="SMART" id="SM00320">
    <property type="entry name" value="WD40"/>
    <property type="match status" value="7"/>
</dbReference>
<comment type="subcellular location">
    <subcellularLocation>
        <location evidence="9">Nucleus</location>
    </subcellularLocation>
</comment>
<evidence type="ECO:0000256" key="3">
    <source>
        <dbReference type="ARBA" id="ARBA00022728"/>
    </source>
</evidence>
<dbReference type="Pfam" id="PF00400">
    <property type="entry name" value="WD40"/>
    <property type="match status" value="6"/>
</dbReference>
<dbReference type="SUPFAM" id="SSF50978">
    <property type="entry name" value="WD40 repeat-like"/>
    <property type="match status" value="1"/>
</dbReference>
<dbReference type="STRING" id="1789683.A0A1X7R8Z3"/>
<comment type="function">
    <text evidence="9">Involved in pre-mRNA splicing and required for cell cycle progression at G2/M.</text>
</comment>
<sequence>MDNYNSKHENVVLQQIDEVYRKARWTNQFSSMATLPKHLQDELNNKNNLHIGYQISGTPIQNDIPPTNNALSKMDTSISKSNGPIIEHSLMERRRQLLLQKPKWHAPWRLTKIINGHLGWVRCVAIDPVQNEWFVTGSNDTTIKVWDMLTGKLKITLAGHAMSVRGVAVSERHPYMFSASEDKLVKCWDLEKNTAIRDYYGHHSGVHTVSIHPTVDLIATAGRDSVVKLWDIRTKEAVTTLVGHKGPINKVECLPVDPQIVSCSTDATVILWDLVAGKSMKVLTHHKRNVRSISVHPKEFSFASASTDDIRSWRLPEGSLLTNFVSQSTGIINTLSINEDDVLFSGSDDGKLSFYDYKSGHLYQSLVTKPAKGSLSSERGILTSTFDKSGFTLITGETDKSIKIWKQSNTATPTEDPGLPWNPMSSSQRF</sequence>
<dbReference type="PROSITE" id="PS50294">
    <property type="entry name" value="WD_REPEATS_REGION"/>
    <property type="match status" value="4"/>
</dbReference>
<evidence type="ECO:0000256" key="2">
    <source>
        <dbReference type="ARBA" id="ARBA00022664"/>
    </source>
</evidence>
<feature type="repeat" description="WD" evidence="8">
    <location>
        <begin position="114"/>
        <end position="156"/>
    </location>
</feature>
<dbReference type="InterPro" id="IPR001680">
    <property type="entry name" value="WD40_rpt"/>
</dbReference>
<keyword evidence="9" id="KW-0539">Nucleus</keyword>
<dbReference type="PANTHER" id="PTHR19923">
    <property type="entry name" value="WD40 REPEAT PROTEINPRL1/PRL2-RELATED"/>
    <property type="match status" value="1"/>
</dbReference>
<keyword evidence="5 9" id="KW-0508">mRNA splicing</keyword>
<dbReference type="GO" id="GO:0000398">
    <property type="term" value="P:mRNA splicing, via spliceosome"/>
    <property type="evidence" value="ECO:0007669"/>
    <property type="project" value="UniProtKB-UniRule"/>
</dbReference>
<protein>
    <recommendedName>
        <fullName evidence="7 9">Pre-mRNA-splicing factor PRP46</fullName>
    </recommendedName>
    <alternativeName>
        <fullName evidence="9">Pre-mRNA-processing protein 46</fullName>
    </alternativeName>
</protein>
<dbReference type="EMBL" id="FXLY01000010">
    <property type="protein sequence ID" value="SMN22127.1"/>
    <property type="molecule type" value="Genomic_DNA"/>
</dbReference>
<evidence type="ECO:0000313" key="12">
    <source>
        <dbReference type="Proteomes" id="UP000196158"/>
    </source>
</evidence>
<evidence type="ECO:0000256" key="5">
    <source>
        <dbReference type="ARBA" id="ARBA00023187"/>
    </source>
</evidence>